<dbReference type="STRING" id="551459.SAMN05421796_104239"/>
<keyword evidence="1 2" id="KW-0732">Signal</keyword>
<dbReference type="Pfam" id="PF18962">
    <property type="entry name" value="Por_Secre_tail"/>
    <property type="match status" value="1"/>
</dbReference>
<protein>
    <submittedName>
        <fullName evidence="4">Por secretion system C-terminal sorting domain-containing protein</fullName>
    </submittedName>
</protein>
<dbReference type="OrthoDB" id="9813840at2"/>
<dbReference type="InterPro" id="IPR011889">
    <property type="entry name" value="Liste_lipo_26"/>
</dbReference>
<feature type="signal peptide" evidence="2">
    <location>
        <begin position="1"/>
        <end position="20"/>
    </location>
</feature>
<evidence type="ECO:0000256" key="1">
    <source>
        <dbReference type="ARBA" id="ARBA00022729"/>
    </source>
</evidence>
<dbReference type="AlphaFoldDB" id="A0A1N7MF73"/>
<accession>A0A1N7MF73</accession>
<dbReference type="InterPro" id="IPR005046">
    <property type="entry name" value="DUF285"/>
</dbReference>
<dbReference type="RefSeq" id="WP_159439261.1">
    <property type="nucleotide sequence ID" value="NZ_FTOJ01000004.1"/>
</dbReference>
<evidence type="ECO:0000313" key="5">
    <source>
        <dbReference type="Proteomes" id="UP000186246"/>
    </source>
</evidence>
<feature type="chain" id="PRO_5012771882" evidence="2">
    <location>
        <begin position="21"/>
        <end position="558"/>
    </location>
</feature>
<reference evidence="5" key="1">
    <citation type="submission" date="2017-01" db="EMBL/GenBank/DDBJ databases">
        <authorList>
            <person name="Varghese N."/>
            <person name="Submissions S."/>
        </authorList>
    </citation>
    <scope>NUCLEOTIDE SEQUENCE [LARGE SCALE GENOMIC DNA]</scope>
    <source>
        <strain evidence="5">DSM 21068</strain>
    </source>
</reference>
<dbReference type="EMBL" id="FTOJ01000004">
    <property type="protein sequence ID" value="SIS84717.1"/>
    <property type="molecule type" value="Genomic_DNA"/>
</dbReference>
<evidence type="ECO:0000313" key="4">
    <source>
        <dbReference type="EMBL" id="SIS84717.1"/>
    </source>
</evidence>
<dbReference type="Pfam" id="PF03382">
    <property type="entry name" value="DUF285"/>
    <property type="match status" value="1"/>
</dbReference>
<evidence type="ECO:0000259" key="3">
    <source>
        <dbReference type="Pfam" id="PF18962"/>
    </source>
</evidence>
<name>A0A1N7MF73_9FLAO</name>
<dbReference type="InterPro" id="IPR026444">
    <property type="entry name" value="Secre_tail"/>
</dbReference>
<dbReference type="NCBIfam" id="TIGR02167">
    <property type="entry name" value="Liste_lipo_26"/>
    <property type="match status" value="4"/>
</dbReference>
<proteinExistence type="predicted"/>
<evidence type="ECO:0000256" key="2">
    <source>
        <dbReference type="SAM" id="SignalP"/>
    </source>
</evidence>
<feature type="domain" description="Secretion system C-terminal sorting" evidence="3">
    <location>
        <begin position="490"/>
        <end position="552"/>
    </location>
</feature>
<dbReference type="Proteomes" id="UP000186246">
    <property type="component" value="Unassembled WGS sequence"/>
</dbReference>
<organism evidence="4 5">
    <name type="scientific">Chryseobacterium piscicola</name>
    <dbReference type="NCBI Taxonomy" id="551459"/>
    <lineage>
        <taxon>Bacteria</taxon>
        <taxon>Pseudomonadati</taxon>
        <taxon>Bacteroidota</taxon>
        <taxon>Flavobacteriia</taxon>
        <taxon>Flavobacteriales</taxon>
        <taxon>Weeksellaceae</taxon>
        <taxon>Chryseobacterium group</taxon>
        <taxon>Chryseobacterium</taxon>
    </lineage>
</organism>
<gene>
    <name evidence="4" type="ORF">SAMN05421796_104239</name>
</gene>
<dbReference type="NCBIfam" id="TIGR04183">
    <property type="entry name" value="Por_Secre_tail"/>
    <property type="match status" value="1"/>
</dbReference>
<sequence>MKFTLLSFICFVFSFNIIKAQNEFITTWKPSNIQNPIPDSPPYISSSTQAWAPFRGTGYTIFWEEVGYPSHNMTMANVSSSNQVLLDFGTPHNPIPGNATYKVKVSNGSGNFYRIAFRDNTLIGNMNDIMGDSSKILEINQWGSIAWSSMGSAFSGCTNLNMLAIDSPNLMGVSDMSYMFQGCSTLSGNTSFNNWNISSVTSLLGTFSGCYLFNQPIGNWNTSNVQSMAALFLMAQNFNQPIGNWNTSQVSAMDAMFNSAKNFNQAIGNWNVSNVLEMEFMFANAWAFNQPLESWNTSQVTEMNGMFLFAKAFNQPIGSWNISKVTKLQNMFTSAIVFNQPIGNWNTSNATSMSAMFQNATSFNQNISNWNTSQVTSIQNMFTNATIFNQNLGNWNLFSLLYAGGVFNNSGLSCQNYDSTLYGWSIHPQTPNNINLNSASPLIYTHPAAVNARNFLITTKGWTIAGDSYDDKCESILSTKEITAENQLLIYPNPASDYVYIKNLKGRANYKFFDNSGRLILQNSSDKNKINIRTLTKGNYFLLVETKDMVKTFKILKN</sequence>